<dbReference type="Gene3D" id="3.40.50.300">
    <property type="entry name" value="P-loop containing nucleotide triphosphate hydrolases"/>
    <property type="match status" value="1"/>
</dbReference>
<feature type="region of interest" description="Disordered" evidence="1">
    <location>
        <begin position="1"/>
        <end position="80"/>
    </location>
</feature>
<dbReference type="InterPro" id="IPR045063">
    <property type="entry name" value="Dynamin_N"/>
</dbReference>
<evidence type="ECO:0000256" key="1">
    <source>
        <dbReference type="SAM" id="MobiDB-lite"/>
    </source>
</evidence>
<gene>
    <name evidence="4" type="ORF">KXQ929_LOCUS33346</name>
    <name evidence="3" type="ORF">OXD698_LOCUS32720</name>
</gene>
<feature type="compositionally biased region" description="Polar residues" evidence="1">
    <location>
        <begin position="21"/>
        <end position="46"/>
    </location>
</feature>
<evidence type="ECO:0000313" key="4">
    <source>
        <dbReference type="EMBL" id="CAF4080988.1"/>
    </source>
</evidence>
<dbReference type="SUPFAM" id="SSF52540">
    <property type="entry name" value="P-loop containing nucleoside triphosphate hydrolases"/>
    <property type="match status" value="1"/>
</dbReference>
<proteinExistence type="predicted"/>
<accession>A0A819RXN8</accession>
<sequence>MNDPSYRKRRRSQIDEDEFMSPSSSPTEGSALFYNQTTDVATYNDHNSNDRETGNSLADGSFHEENTSSSTAVSKADNTVLSESSSTEVRIVSADVAVNEIQADKKEARHVIATYGIDPVALLHMVERWTQTMLAEFKSAEFTFKHLLRQKWEQHELKTNSEINNRTKTLYQHFIALKQCRQTCFSKKSFEELKESVSKVDQKTNVNELKEKVNNLIDTFFKIIKSLEFIEQYDDRGDGNSFLTTKKALERLQVLNSKQSHRICIVALEKCGKSTYINALIGFELLPTASERCTQIRTVLKPLQENRSLFATVEYYSDSDFEVLIAKMVKRIDEQDQQCQSRKTKIRETRQQLISKFPERKANFKLTGNHGSADDERKLLIKQLQEYIKEELYVNIIKEISIYTDKLPGKNYELLDVPGYDSPIKEHRDAGLEAIKMADAYLFLTADDRPSLTENQIHLLKEIQDGNQHYEGMKRAFSIVTKLDYCHTSDQFNEHFTKARQELVDKGFKEDHIFAVCSITNLPKENSEQHQTIIDKIKDFKDLQNGFQHSKEALNRFIQLELPKTHLNQLIGLGWTKLDRYARESESNAKHVFPQGTDLDDETSLHDYYKRESDEKWDKIYHKDRFQPTFDTANTWQKKMLVQQRVQFIEEVKRRFRESFDGLTKSFIERPVNMHDQMMKQYGYTALHSTSQSIDDRLREDLSFELEEFVLQTVNTLARYLHEEYVNKLEKILNEISLEENDDLYRTKELSYDICLQEIRAIVLHTCRPIITATLRFSHSAEECRISAANELILIAPTIACHLCEANSNTTESVTTNLKSWAPVLKQGIECALGFYGRTGIQNTIASEVFKFVLKKFL</sequence>
<feature type="domain" description="Dynamin N-terminal" evidence="2">
    <location>
        <begin position="270"/>
        <end position="468"/>
    </location>
</feature>
<organism evidence="3 5">
    <name type="scientific">Adineta steineri</name>
    <dbReference type="NCBI Taxonomy" id="433720"/>
    <lineage>
        <taxon>Eukaryota</taxon>
        <taxon>Metazoa</taxon>
        <taxon>Spiralia</taxon>
        <taxon>Gnathifera</taxon>
        <taxon>Rotifera</taxon>
        <taxon>Eurotatoria</taxon>
        <taxon>Bdelloidea</taxon>
        <taxon>Adinetida</taxon>
        <taxon>Adinetidae</taxon>
        <taxon>Adineta</taxon>
    </lineage>
</organism>
<reference evidence="3" key="1">
    <citation type="submission" date="2021-02" db="EMBL/GenBank/DDBJ databases">
        <authorList>
            <person name="Nowell W R."/>
        </authorList>
    </citation>
    <scope>NUCLEOTIDE SEQUENCE</scope>
</reference>
<dbReference type="AlphaFoldDB" id="A0A819RXN8"/>
<dbReference type="Proteomes" id="UP000663868">
    <property type="component" value="Unassembled WGS sequence"/>
</dbReference>
<evidence type="ECO:0000313" key="3">
    <source>
        <dbReference type="EMBL" id="CAF4054089.1"/>
    </source>
</evidence>
<comment type="caution">
    <text evidence="3">The sequence shown here is derived from an EMBL/GenBank/DDBJ whole genome shotgun (WGS) entry which is preliminary data.</text>
</comment>
<protein>
    <recommendedName>
        <fullName evidence="2">Dynamin N-terminal domain-containing protein</fullName>
    </recommendedName>
</protein>
<dbReference type="InterPro" id="IPR027417">
    <property type="entry name" value="P-loop_NTPase"/>
</dbReference>
<dbReference type="EMBL" id="CAJOBB010004250">
    <property type="protein sequence ID" value="CAF4080988.1"/>
    <property type="molecule type" value="Genomic_DNA"/>
</dbReference>
<dbReference type="Proteomes" id="UP000663844">
    <property type="component" value="Unassembled WGS sequence"/>
</dbReference>
<evidence type="ECO:0000313" key="5">
    <source>
        <dbReference type="Proteomes" id="UP000663844"/>
    </source>
</evidence>
<evidence type="ECO:0000259" key="2">
    <source>
        <dbReference type="Pfam" id="PF00350"/>
    </source>
</evidence>
<dbReference type="EMBL" id="CAJOAZ010004327">
    <property type="protein sequence ID" value="CAF4054089.1"/>
    <property type="molecule type" value="Genomic_DNA"/>
</dbReference>
<dbReference type="Pfam" id="PF00350">
    <property type="entry name" value="Dynamin_N"/>
    <property type="match status" value="1"/>
</dbReference>
<feature type="compositionally biased region" description="Polar residues" evidence="1">
    <location>
        <begin position="67"/>
        <end position="80"/>
    </location>
</feature>
<name>A0A819RXN8_9BILA</name>